<dbReference type="EC" id="3.1.3.48" evidence="2"/>
<evidence type="ECO:0000313" key="7">
    <source>
        <dbReference type="EMBL" id="MBB3046463.1"/>
    </source>
</evidence>
<dbReference type="InterPro" id="IPR023485">
    <property type="entry name" value="Ptyr_pPase"/>
</dbReference>
<dbReference type="RefSeq" id="WP_183409157.1">
    <property type="nucleotide sequence ID" value="NZ_JACHWY010000001.1"/>
</dbReference>
<dbReference type="AlphaFoldDB" id="A0A7W4W2X2"/>
<dbReference type="Gene3D" id="3.40.50.2300">
    <property type="match status" value="1"/>
</dbReference>
<dbReference type="SMART" id="SM00226">
    <property type="entry name" value="LMWPc"/>
    <property type="match status" value="1"/>
</dbReference>
<dbReference type="InterPro" id="IPR017867">
    <property type="entry name" value="Tyr_phospatase_low_mol_wt"/>
</dbReference>
<evidence type="ECO:0000256" key="1">
    <source>
        <dbReference type="ARBA" id="ARBA00011063"/>
    </source>
</evidence>
<gene>
    <name evidence="7" type="ORF">FHR99_000699</name>
</gene>
<keyword evidence="8" id="KW-1185">Reference proteome</keyword>
<dbReference type="Pfam" id="PF01451">
    <property type="entry name" value="LMWPc"/>
    <property type="match status" value="1"/>
</dbReference>
<protein>
    <recommendedName>
        <fullName evidence="2">protein-tyrosine-phosphatase</fullName>
        <ecNumber evidence="2">3.1.3.48</ecNumber>
    </recommendedName>
</protein>
<comment type="caution">
    <text evidence="7">The sequence shown here is derived from an EMBL/GenBank/DDBJ whole genome shotgun (WGS) entry which is preliminary data.</text>
</comment>
<dbReference type="PRINTS" id="PR00719">
    <property type="entry name" value="LMWPTPASE"/>
</dbReference>
<evidence type="ECO:0000256" key="5">
    <source>
        <dbReference type="PIRSR" id="PIRSR617867-1"/>
    </source>
</evidence>
<evidence type="ECO:0000313" key="8">
    <source>
        <dbReference type="Proteomes" id="UP000537130"/>
    </source>
</evidence>
<feature type="active site" evidence="5">
    <location>
        <position position="19"/>
    </location>
</feature>
<evidence type="ECO:0000259" key="6">
    <source>
        <dbReference type="SMART" id="SM00226"/>
    </source>
</evidence>
<dbReference type="EMBL" id="JACHWY010000001">
    <property type="protein sequence ID" value="MBB3046463.1"/>
    <property type="molecule type" value="Genomic_DNA"/>
</dbReference>
<dbReference type="PANTHER" id="PTHR11717:SF7">
    <property type="entry name" value="LOW MOLECULAR WEIGHT PHOSPHOTYROSINE PROTEIN PHOSPHATASE"/>
    <property type="match status" value="1"/>
</dbReference>
<reference evidence="7 8" key="1">
    <citation type="submission" date="2020-08" db="EMBL/GenBank/DDBJ databases">
        <title>Genomic Encyclopedia of Type Strains, Phase III (KMG-III): the genomes of soil and plant-associated and newly described type strains.</title>
        <authorList>
            <person name="Whitman W."/>
        </authorList>
    </citation>
    <scope>NUCLEOTIDE SEQUENCE [LARGE SCALE GENOMIC DNA]</scope>
    <source>
        <strain evidence="7 8">CECT 8654</strain>
    </source>
</reference>
<dbReference type="SUPFAM" id="SSF52788">
    <property type="entry name" value="Phosphotyrosine protein phosphatases I"/>
    <property type="match status" value="1"/>
</dbReference>
<keyword evidence="4" id="KW-0904">Protein phosphatase</keyword>
<dbReference type="Proteomes" id="UP000537130">
    <property type="component" value="Unassembled WGS sequence"/>
</dbReference>
<feature type="active site" evidence="5">
    <location>
        <position position="25"/>
    </location>
</feature>
<name>A0A7W4W2X2_9GAMM</name>
<comment type="similarity">
    <text evidence="1">Belongs to the low molecular weight phosphotyrosine protein phosphatase family.</text>
</comment>
<accession>A0A7W4W2X2</accession>
<feature type="active site" description="Proton donor" evidence="5">
    <location>
        <position position="136"/>
    </location>
</feature>
<dbReference type="GO" id="GO:0004725">
    <property type="term" value="F:protein tyrosine phosphatase activity"/>
    <property type="evidence" value="ECO:0007669"/>
    <property type="project" value="UniProtKB-EC"/>
</dbReference>
<keyword evidence="3 7" id="KW-0378">Hydrolase</keyword>
<dbReference type="InterPro" id="IPR050438">
    <property type="entry name" value="LMW_PTPase"/>
</dbReference>
<feature type="domain" description="Phosphotyrosine protein phosphatase I" evidence="6">
    <location>
        <begin position="13"/>
        <end position="162"/>
    </location>
</feature>
<organism evidence="7 8">
    <name type="scientific">Litorivivens lipolytica</name>
    <dbReference type="NCBI Taxonomy" id="1524264"/>
    <lineage>
        <taxon>Bacteria</taxon>
        <taxon>Pseudomonadati</taxon>
        <taxon>Pseudomonadota</taxon>
        <taxon>Gammaproteobacteria</taxon>
        <taxon>Litorivivens</taxon>
    </lineage>
</organism>
<dbReference type="CDD" id="cd16343">
    <property type="entry name" value="LMWPTP"/>
    <property type="match status" value="1"/>
</dbReference>
<evidence type="ECO:0000256" key="4">
    <source>
        <dbReference type="ARBA" id="ARBA00022912"/>
    </source>
</evidence>
<dbReference type="InterPro" id="IPR036196">
    <property type="entry name" value="Ptyr_pPase_sf"/>
</dbReference>
<evidence type="ECO:0000256" key="2">
    <source>
        <dbReference type="ARBA" id="ARBA00013064"/>
    </source>
</evidence>
<evidence type="ECO:0000256" key="3">
    <source>
        <dbReference type="ARBA" id="ARBA00022801"/>
    </source>
</evidence>
<dbReference type="PANTHER" id="PTHR11717">
    <property type="entry name" value="LOW MOLECULAR WEIGHT PROTEIN TYROSINE PHOSPHATASE"/>
    <property type="match status" value="1"/>
</dbReference>
<sequence length="169" mass="18244">MSSAEASLEKTSVGVLFVCLGNICRSPAAQGILEDRVRKAGLTGKIHVDSCGTAAFNVGKAPDDRSQAAALRAGYDISAQIARQICDEDYERFDYVIAMDRINLTNVEAWAPKDFAGEINLFMAYCQNGGNAQIPDPYYKEADAFDGVIQALERAADGLLAHIRSKHGL</sequence>
<proteinExistence type="inferred from homology"/>